<evidence type="ECO:0000256" key="5">
    <source>
        <dbReference type="ARBA" id="ARBA00023136"/>
    </source>
</evidence>
<comment type="catalytic activity">
    <reaction evidence="8">
        <text>fluoride(in) = fluoride(out)</text>
        <dbReference type="Rhea" id="RHEA:76159"/>
        <dbReference type="ChEBI" id="CHEBI:17051"/>
    </reaction>
    <physiologicalReaction direction="left-to-right" evidence="8">
        <dbReference type="Rhea" id="RHEA:76160"/>
    </physiologicalReaction>
</comment>
<keyword evidence="3 10" id="KW-0812">Transmembrane</keyword>
<dbReference type="RefSeq" id="WP_204710055.1">
    <property type="nucleotide sequence ID" value="NZ_JBHSZV010000040.1"/>
</dbReference>
<accession>A0ABW2EPN2</accession>
<sequence length="125" mass="13608">MVYIWVGIAGFFGASLRYIIGLFLFDADVYFPFSTLSVNLLGSFLLAWFTFKLVHKYSISAKWKAALGTGFVGSFTTFSTLSVETIVLFERGSLFLGILYIFLSISGGLLLSNLGFSLGKGGQTA</sequence>
<keyword evidence="10" id="KW-0915">Sodium</keyword>
<dbReference type="PANTHER" id="PTHR28259:SF1">
    <property type="entry name" value="FLUORIDE EXPORT PROTEIN 1-RELATED"/>
    <property type="match status" value="1"/>
</dbReference>
<comment type="similarity">
    <text evidence="7 10">Belongs to the fluoride channel Fluc/FEX (TC 1.A.43) family.</text>
</comment>
<comment type="caution">
    <text evidence="11">The sequence shown here is derived from an EMBL/GenBank/DDBJ whole genome shotgun (WGS) entry which is preliminary data.</text>
</comment>
<keyword evidence="4 10" id="KW-1133">Transmembrane helix</keyword>
<keyword evidence="12" id="KW-1185">Reference proteome</keyword>
<dbReference type="NCBIfam" id="TIGR00494">
    <property type="entry name" value="crcB"/>
    <property type="match status" value="1"/>
</dbReference>
<dbReference type="InterPro" id="IPR003691">
    <property type="entry name" value="FluC"/>
</dbReference>
<reference evidence="12" key="1">
    <citation type="journal article" date="2019" name="Int. J. Syst. Evol. Microbiol.">
        <title>The Global Catalogue of Microorganisms (GCM) 10K type strain sequencing project: providing services to taxonomists for standard genome sequencing and annotation.</title>
        <authorList>
            <consortium name="The Broad Institute Genomics Platform"/>
            <consortium name="The Broad Institute Genome Sequencing Center for Infectious Disease"/>
            <person name="Wu L."/>
            <person name="Ma J."/>
        </authorList>
    </citation>
    <scope>NUCLEOTIDE SEQUENCE [LARGE SCALE GENOMIC DNA]</scope>
    <source>
        <strain evidence="12">CGMCC 4.1621</strain>
    </source>
</reference>
<evidence type="ECO:0000256" key="1">
    <source>
        <dbReference type="ARBA" id="ARBA00004651"/>
    </source>
</evidence>
<organism evidence="11 12">
    <name type="scientific">Halobacillus seohaensis</name>
    <dbReference type="NCBI Taxonomy" id="447421"/>
    <lineage>
        <taxon>Bacteria</taxon>
        <taxon>Bacillati</taxon>
        <taxon>Bacillota</taxon>
        <taxon>Bacilli</taxon>
        <taxon>Bacillales</taxon>
        <taxon>Bacillaceae</taxon>
        <taxon>Halobacillus</taxon>
    </lineage>
</organism>
<evidence type="ECO:0000256" key="8">
    <source>
        <dbReference type="ARBA" id="ARBA00035585"/>
    </source>
</evidence>
<evidence type="ECO:0000256" key="7">
    <source>
        <dbReference type="ARBA" id="ARBA00035120"/>
    </source>
</evidence>
<keyword evidence="10" id="KW-0813">Transport</keyword>
<comment type="subcellular location">
    <subcellularLocation>
        <location evidence="1 10">Cell membrane</location>
        <topology evidence="1 10">Multi-pass membrane protein</topology>
    </subcellularLocation>
</comment>
<feature type="transmembrane region" description="Helical" evidence="10">
    <location>
        <begin position="31"/>
        <end position="54"/>
    </location>
</feature>
<evidence type="ECO:0000256" key="6">
    <source>
        <dbReference type="ARBA" id="ARBA00023303"/>
    </source>
</evidence>
<evidence type="ECO:0000256" key="3">
    <source>
        <dbReference type="ARBA" id="ARBA00022692"/>
    </source>
</evidence>
<dbReference type="Pfam" id="PF02537">
    <property type="entry name" value="CRCB"/>
    <property type="match status" value="1"/>
</dbReference>
<comment type="function">
    <text evidence="9 10">Fluoride-specific ion channel. Important for reducing fluoride concentration in the cell, thus reducing its toxicity.</text>
</comment>
<gene>
    <name evidence="10 11" type="primary">crcB</name>
    <name evidence="10" type="synonym">fluC</name>
    <name evidence="11" type="ORF">ACFQIC_15305</name>
</gene>
<evidence type="ECO:0000313" key="12">
    <source>
        <dbReference type="Proteomes" id="UP001596410"/>
    </source>
</evidence>
<comment type="activity regulation">
    <text evidence="10">Na(+) is not transported, but it plays an essential structural role and its presence is essential for fluoride channel function.</text>
</comment>
<protein>
    <recommendedName>
        <fullName evidence="10">Fluoride-specific ion channel FluC</fullName>
    </recommendedName>
</protein>
<dbReference type="HAMAP" id="MF_00454">
    <property type="entry name" value="FluC"/>
    <property type="match status" value="1"/>
</dbReference>
<feature type="binding site" evidence="10">
    <location>
        <position position="76"/>
    </location>
    <ligand>
        <name>Na(+)</name>
        <dbReference type="ChEBI" id="CHEBI:29101"/>
        <note>structural</note>
    </ligand>
</feature>
<keyword evidence="6 10" id="KW-0407">Ion channel</keyword>
<feature type="transmembrane region" description="Helical" evidence="10">
    <location>
        <begin position="95"/>
        <end position="116"/>
    </location>
</feature>
<name>A0ABW2EPN2_9BACI</name>
<evidence type="ECO:0000256" key="2">
    <source>
        <dbReference type="ARBA" id="ARBA00022475"/>
    </source>
</evidence>
<evidence type="ECO:0000256" key="10">
    <source>
        <dbReference type="HAMAP-Rule" id="MF_00454"/>
    </source>
</evidence>
<dbReference type="EMBL" id="JBHSZV010000040">
    <property type="protein sequence ID" value="MFC7063187.1"/>
    <property type="molecule type" value="Genomic_DNA"/>
</dbReference>
<dbReference type="PANTHER" id="PTHR28259">
    <property type="entry name" value="FLUORIDE EXPORT PROTEIN 1-RELATED"/>
    <property type="match status" value="1"/>
</dbReference>
<evidence type="ECO:0000313" key="11">
    <source>
        <dbReference type="EMBL" id="MFC7063187.1"/>
    </source>
</evidence>
<proteinExistence type="inferred from homology"/>
<feature type="transmembrane region" description="Helical" evidence="10">
    <location>
        <begin position="5"/>
        <end position="25"/>
    </location>
</feature>
<keyword evidence="10" id="KW-0479">Metal-binding</keyword>
<evidence type="ECO:0000256" key="9">
    <source>
        <dbReference type="ARBA" id="ARBA00049940"/>
    </source>
</evidence>
<keyword evidence="2 10" id="KW-1003">Cell membrane</keyword>
<dbReference type="Proteomes" id="UP001596410">
    <property type="component" value="Unassembled WGS sequence"/>
</dbReference>
<keyword evidence="10" id="KW-0406">Ion transport</keyword>
<feature type="transmembrane region" description="Helical" evidence="10">
    <location>
        <begin position="66"/>
        <end position="89"/>
    </location>
</feature>
<evidence type="ECO:0000256" key="4">
    <source>
        <dbReference type="ARBA" id="ARBA00022989"/>
    </source>
</evidence>
<feature type="binding site" evidence="10">
    <location>
        <position position="73"/>
    </location>
    <ligand>
        <name>Na(+)</name>
        <dbReference type="ChEBI" id="CHEBI:29101"/>
        <note>structural</note>
    </ligand>
</feature>
<keyword evidence="5 10" id="KW-0472">Membrane</keyword>